<sequence length="246" mass="27915">MMPKSNTGATQRGKAAPRQNRSFVDVNECAIEDTESSSEYDDFDKEESLAEKQIFFKRIQQTKNAPCRFSLIAALMNSRPRHVTANNRTSAPIEAVSLPELLSDGPSADLLQHDLCFYGIRRSLLVTNELRLDFKCEAGGAQPMAWTTAWNSTIPCQEDMQQGTTFPVELSEHLRRDVVQEHAQTCPRCHWHAFNLCPLFTSDYTKYSGRALAHSVDRPLLMSLSRRPGEDIVDPVSLNYEEYQVW</sequence>
<evidence type="ECO:0000259" key="2">
    <source>
        <dbReference type="Pfam" id="PF11702"/>
    </source>
</evidence>
<dbReference type="AlphaFoldDB" id="A0AAD9E6V2"/>
<feature type="domain" description="DUF3295" evidence="2">
    <location>
        <begin position="25"/>
        <end position="91"/>
    </location>
</feature>
<proteinExistence type="predicted"/>
<reference evidence="3" key="1">
    <citation type="submission" date="2023-01" db="EMBL/GenBank/DDBJ databases">
        <title>Colletotrichum chrysophilum M932 genome sequence.</title>
        <authorList>
            <person name="Baroncelli R."/>
        </authorList>
    </citation>
    <scope>NUCLEOTIDE SEQUENCE</scope>
    <source>
        <strain evidence="3">M932</strain>
    </source>
</reference>
<name>A0AAD9E6V2_9PEZI</name>
<protein>
    <recommendedName>
        <fullName evidence="2">DUF3295 domain-containing protein</fullName>
    </recommendedName>
</protein>
<dbReference type="EMBL" id="JAQOWY010001172">
    <property type="protein sequence ID" value="KAK1837525.1"/>
    <property type="molecule type" value="Genomic_DNA"/>
</dbReference>
<accession>A0AAD9E6V2</accession>
<evidence type="ECO:0000256" key="1">
    <source>
        <dbReference type="SAM" id="MobiDB-lite"/>
    </source>
</evidence>
<comment type="caution">
    <text evidence="3">The sequence shown here is derived from an EMBL/GenBank/DDBJ whole genome shotgun (WGS) entry which is preliminary data.</text>
</comment>
<gene>
    <name evidence="3" type="ORF">CCHR01_19853</name>
</gene>
<feature type="region of interest" description="Disordered" evidence="1">
    <location>
        <begin position="1"/>
        <end position="26"/>
    </location>
</feature>
<dbReference type="InterPro" id="IPR021711">
    <property type="entry name" value="DUF3295"/>
</dbReference>
<evidence type="ECO:0000313" key="4">
    <source>
        <dbReference type="Proteomes" id="UP001243330"/>
    </source>
</evidence>
<organism evidence="3 4">
    <name type="scientific">Colletotrichum chrysophilum</name>
    <dbReference type="NCBI Taxonomy" id="1836956"/>
    <lineage>
        <taxon>Eukaryota</taxon>
        <taxon>Fungi</taxon>
        <taxon>Dikarya</taxon>
        <taxon>Ascomycota</taxon>
        <taxon>Pezizomycotina</taxon>
        <taxon>Sordariomycetes</taxon>
        <taxon>Hypocreomycetidae</taxon>
        <taxon>Glomerellales</taxon>
        <taxon>Glomerellaceae</taxon>
        <taxon>Colletotrichum</taxon>
        <taxon>Colletotrichum gloeosporioides species complex</taxon>
    </lineage>
</organism>
<evidence type="ECO:0000313" key="3">
    <source>
        <dbReference type="EMBL" id="KAK1837525.1"/>
    </source>
</evidence>
<dbReference type="Pfam" id="PF11702">
    <property type="entry name" value="DUF3295"/>
    <property type="match status" value="1"/>
</dbReference>
<feature type="compositionally biased region" description="Polar residues" evidence="1">
    <location>
        <begin position="1"/>
        <end position="10"/>
    </location>
</feature>
<keyword evidence="4" id="KW-1185">Reference proteome</keyword>
<dbReference type="Proteomes" id="UP001243330">
    <property type="component" value="Unassembled WGS sequence"/>
</dbReference>